<keyword evidence="1" id="KW-0808">Transferase</keyword>
<dbReference type="GO" id="GO:0016746">
    <property type="term" value="F:acyltransferase activity"/>
    <property type="evidence" value="ECO:0007669"/>
    <property type="project" value="UniProtKB-KW"/>
</dbReference>
<dbReference type="PANTHER" id="PTHR10434">
    <property type="entry name" value="1-ACYL-SN-GLYCEROL-3-PHOSPHATE ACYLTRANSFERASE"/>
    <property type="match status" value="1"/>
</dbReference>
<evidence type="ECO:0000256" key="2">
    <source>
        <dbReference type="ARBA" id="ARBA00023315"/>
    </source>
</evidence>
<evidence type="ECO:0000256" key="3">
    <source>
        <dbReference type="SAM" id="MobiDB-lite"/>
    </source>
</evidence>
<dbReference type="RefSeq" id="WP_204916007.1">
    <property type="nucleotide sequence ID" value="NZ_BAAAQP010000003.1"/>
</dbReference>
<dbReference type="EMBL" id="JAFBCF010000001">
    <property type="protein sequence ID" value="MBM7797293.1"/>
    <property type="molecule type" value="Genomic_DNA"/>
</dbReference>
<gene>
    <name evidence="5" type="ORF">JOE57_000214</name>
</gene>
<proteinExistence type="predicted"/>
<keyword evidence="6" id="KW-1185">Reference proteome</keyword>
<feature type="region of interest" description="Disordered" evidence="3">
    <location>
        <begin position="274"/>
        <end position="293"/>
    </location>
</feature>
<dbReference type="Pfam" id="PF01553">
    <property type="entry name" value="Acyltransferase"/>
    <property type="match status" value="1"/>
</dbReference>
<name>A0ABS2RE71_9ACTN</name>
<dbReference type="PANTHER" id="PTHR10434:SF11">
    <property type="entry name" value="1-ACYL-SN-GLYCEROL-3-PHOSPHATE ACYLTRANSFERASE"/>
    <property type="match status" value="1"/>
</dbReference>
<protein>
    <submittedName>
        <fullName evidence="5">1-acyl-sn-glycerol-3-phosphate acyltransferase</fullName>
    </submittedName>
</protein>
<reference evidence="5 6" key="1">
    <citation type="submission" date="2021-01" db="EMBL/GenBank/DDBJ databases">
        <title>Sequencing the genomes of 1000 actinobacteria strains.</title>
        <authorList>
            <person name="Klenk H.-P."/>
        </authorList>
    </citation>
    <scope>NUCLEOTIDE SEQUENCE [LARGE SCALE GENOMIC DNA]</scope>
    <source>
        <strain evidence="5 6">DSM 18662</strain>
    </source>
</reference>
<evidence type="ECO:0000313" key="5">
    <source>
        <dbReference type="EMBL" id="MBM7797293.1"/>
    </source>
</evidence>
<comment type="caution">
    <text evidence="5">The sequence shown here is derived from an EMBL/GenBank/DDBJ whole genome shotgun (WGS) entry which is preliminary data.</text>
</comment>
<sequence length="293" mass="32123">MTPKLPIPRRRENRPAAAEPTDVSEASPGTARTDWARRGPVRVLREVVQVAGLRTLLRAEVSMEVQGLDRIRDLEGPALIVANHSSHLDTALLLCTLPADRRRRTAVAAAKDYFFDTWWRAAGSAIAFNTFPIDRQAGALSATPGKLLSEGWSVLLYPEGTRSKDGYLGRFRLGAAWLAAQHQVPVIPVGLRGSYAAMPRGKSWPVSGRPRVSVRYGDPIVPRPGETPRELAPKIAAAVKQLIEEDSGTWWQSQRGAAAVVVEPPAGSWRRIWQQTEPPAPGGGSERTKIWRN</sequence>
<dbReference type="SUPFAM" id="SSF69593">
    <property type="entry name" value="Glycerol-3-phosphate (1)-acyltransferase"/>
    <property type="match status" value="1"/>
</dbReference>
<dbReference type="CDD" id="cd07989">
    <property type="entry name" value="LPLAT_AGPAT-like"/>
    <property type="match status" value="1"/>
</dbReference>
<accession>A0ABS2RE71</accession>
<evidence type="ECO:0000259" key="4">
    <source>
        <dbReference type="SMART" id="SM00563"/>
    </source>
</evidence>
<keyword evidence="2 5" id="KW-0012">Acyltransferase</keyword>
<evidence type="ECO:0000313" key="6">
    <source>
        <dbReference type="Proteomes" id="UP000704762"/>
    </source>
</evidence>
<dbReference type="InterPro" id="IPR002123">
    <property type="entry name" value="Plipid/glycerol_acylTrfase"/>
</dbReference>
<dbReference type="Proteomes" id="UP000704762">
    <property type="component" value="Unassembled WGS sequence"/>
</dbReference>
<evidence type="ECO:0000256" key="1">
    <source>
        <dbReference type="ARBA" id="ARBA00022679"/>
    </source>
</evidence>
<feature type="domain" description="Phospholipid/glycerol acyltransferase" evidence="4">
    <location>
        <begin position="78"/>
        <end position="194"/>
    </location>
</feature>
<organism evidence="5 6">
    <name type="scientific">Microlunatus panaciterrae</name>
    <dbReference type="NCBI Taxonomy" id="400768"/>
    <lineage>
        <taxon>Bacteria</taxon>
        <taxon>Bacillati</taxon>
        <taxon>Actinomycetota</taxon>
        <taxon>Actinomycetes</taxon>
        <taxon>Propionibacteriales</taxon>
        <taxon>Propionibacteriaceae</taxon>
        <taxon>Microlunatus</taxon>
    </lineage>
</organism>
<feature type="region of interest" description="Disordered" evidence="3">
    <location>
        <begin position="1"/>
        <end position="34"/>
    </location>
</feature>
<dbReference type="SMART" id="SM00563">
    <property type="entry name" value="PlsC"/>
    <property type="match status" value="1"/>
</dbReference>